<proteinExistence type="predicted"/>
<feature type="compositionally biased region" description="Basic and acidic residues" evidence="1">
    <location>
        <begin position="172"/>
        <end position="183"/>
    </location>
</feature>
<name>A0A2K1QTC0_9PEZI</name>
<evidence type="ECO:0000313" key="2">
    <source>
        <dbReference type="EMBL" id="PNS18295.1"/>
    </source>
</evidence>
<dbReference type="CDD" id="cd14688">
    <property type="entry name" value="bZIP_YAP"/>
    <property type="match status" value="1"/>
</dbReference>
<accession>A0A2K1QTC0</accession>
<dbReference type="AlphaFoldDB" id="A0A2K1QTC0"/>
<comment type="caution">
    <text evidence="2">The sequence shown here is derived from an EMBL/GenBank/DDBJ whole genome shotgun (WGS) entry which is preliminary data.</text>
</comment>
<keyword evidence="3" id="KW-1185">Reference proteome</keyword>
<sequence>MSSKPSDAERNRLKQQRSRARRKEYLTDIEERLRTYERHGVQATVEVQNAARQVVAENQSLRRLLAKHNVSTMEIAAHLDHELKQGQPPDVKAACIINKKPEKRAMCLDKPTCSPASHAPTAAARVQMESMITPGEQRRSGATDARDEAPSLEVSTLRGTISPSPGGVTAQDRGHSNDEAPPHMEIQDAANRDQISCEEAAQVIASMRGACSTLEILPELGCTGAQKCMVKSSVVFDLS</sequence>
<dbReference type="OrthoDB" id="4505928at2759"/>
<dbReference type="STRING" id="2082308.A0A2K1QTC0"/>
<feature type="compositionally biased region" description="Basic and acidic residues" evidence="1">
    <location>
        <begin position="136"/>
        <end position="149"/>
    </location>
</feature>
<protein>
    <recommendedName>
        <fullName evidence="4">BZIP domain-containing protein</fullName>
    </recommendedName>
</protein>
<feature type="region of interest" description="Disordered" evidence="1">
    <location>
        <begin position="134"/>
        <end position="183"/>
    </location>
</feature>
<dbReference type="InParanoid" id="A0A2K1QTC0"/>
<feature type="compositionally biased region" description="Basic and acidic residues" evidence="1">
    <location>
        <begin position="1"/>
        <end position="12"/>
    </location>
</feature>
<feature type="compositionally biased region" description="Polar residues" evidence="1">
    <location>
        <begin position="153"/>
        <end position="163"/>
    </location>
</feature>
<dbReference type="PANTHER" id="PTHR42070">
    <property type="entry name" value="FILAMENT ASSOCIATED PROTEIN, PUTATIVE (AFU_ORTHOLOGUE AFUA_8G06630)-RELATED"/>
    <property type="match status" value="1"/>
</dbReference>
<feature type="region of interest" description="Disordered" evidence="1">
    <location>
        <begin position="1"/>
        <end position="24"/>
    </location>
</feature>
<evidence type="ECO:0000256" key="1">
    <source>
        <dbReference type="SAM" id="MobiDB-lite"/>
    </source>
</evidence>
<dbReference type="PANTHER" id="PTHR42070:SF1">
    <property type="entry name" value="FILAMENT ASSOCIATED PROTEIN, PUTATIVE (AFU_ORTHOLOGUE AFUA_8G06630)-RELATED"/>
    <property type="match status" value="1"/>
</dbReference>
<evidence type="ECO:0008006" key="4">
    <source>
        <dbReference type="Google" id="ProtNLM"/>
    </source>
</evidence>
<reference evidence="2 3" key="1">
    <citation type="submission" date="2017-06" db="EMBL/GenBank/DDBJ databases">
        <title>Draft genome sequence of a variant of Elsinoe murrayae.</title>
        <authorList>
            <person name="Cheng Q."/>
        </authorList>
    </citation>
    <scope>NUCLEOTIDE SEQUENCE [LARGE SCALE GENOMIC DNA]</scope>
    <source>
        <strain evidence="2 3">CQ-2017a</strain>
    </source>
</reference>
<feature type="compositionally biased region" description="Basic residues" evidence="1">
    <location>
        <begin position="13"/>
        <end position="22"/>
    </location>
</feature>
<organism evidence="2 3">
    <name type="scientific">Sphaceloma murrayae</name>
    <dbReference type="NCBI Taxonomy" id="2082308"/>
    <lineage>
        <taxon>Eukaryota</taxon>
        <taxon>Fungi</taxon>
        <taxon>Dikarya</taxon>
        <taxon>Ascomycota</taxon>
        <taxon>Pezizomycotina</taxon>
        <taxon>Dothideomycetes</taxon>
        <taxon>Dothideomycetidae</taxon>
        <taxon>Myriangiales</taxon>
        <taxon>Elsinoaceae</taxon>
        <taxon>Sphaceloma</taxon>
    </lineage>
</organism>
<dbReference type="EMBL" id="NKHZ01000043">
    <property type="protein sequence ID" value="PNS18295.1"/>
    <property type="molecule type" value="Genomic_DNA"/>
</dbReference>
<gene>
    <name evidence="2" type="ORF">CAC42_7664</name>
</gene>
<dbReference type="Proteomes" id="UP000243797">
    <property type="component" value="Unassembled WGS sequence"/>
</dbReference>
<evidence type="ECO:0000313" key="3">
    <source>
        <dbReference type="Proteomes" id="UP000243797"/>
    </source>
</evidence>